<name>A0A2J8JNX5_PANTR</name>
<dbReference type="AlphaFoldDB" id="A0A2J8JNX5"/>
<dbReference type="InterPro" id="IPR028003">
    <property type="entry name" value="KDF1"/>
</dbReference>
<gene>
    <name evidence="2" type="ORF">CK820_G0045768</name>
</gene>
<dbReference type="PANTHER" id="PTHR35085:SF1">
    <property type="entry name" value="KERATINOCYTE DIFFERENTIATION FACTOR 1"/>
    <property type="match status" value="1"/>
</dbReference>
<accession>A0A2J8JNX5</accession>
<comment type="caution">
    <text evidence="2">The sequence shown here is derived from an EMBL/GenBank/DDBJ whole genome shotgun (WGS) entry which is preliminary data.</text>
</comment>
<feature type="region of interest" description="Disordered" evidence="1">
    <location>
        <begin position="1"/>
        <end position="92"/>
    </location>
</feature>
<dbReference type="EMBL" id="NBAG03000438">
    <property type="protein sequence ID" value="PNI24461.1"/>
    <property type="molecule type" value="Genomic_DNA"/>
</dbReference>
<evidence type="ECO:0000313" key="2">
    <source>
        <dbReference type="EMBL" id="PNI24461.1"/>
    </source>
</evidence>
<dbReference type="Pfam" id="PF15551">
    <property type="entry name" value="DUF4656"/>
    <property type="match status" value="1"/>
</dbReference>
<dbReference type="GO" id="GO:0003334">
    <property type="term" value="P:keratinocyte development"/>
    <property type="evidence" value="ECO:0007669"/>
    <property type="project" value="InterPro"/>
</dbReference>
<dbReference type="Proteomes" id="UP000236370">
    <property type="component" value="Unassembled WGS sequence"/>
</dbReference>
<sequence length="207" mass="22200">MPRPGHPRPASGPPRLGPWERPTELCLETYDKPPQPPPSRRTRRPDPKDPGHHGPESITFISGSAEPAPESPTCLLRTPLRGLPKPTGPRSTMECPPALIVHPPAGGMASGSSQPWAAASATPMLSSKASLCIPTRGPPPQPLMRTPAARSHWPIPHPCDTACPAPLPVVLVALRSTILSMSRTWTCRRWAVAPCRAEKLMCSSSRS</sequence>
<organism evidence="2 3">
    <name type="scientific">Pan troglodytes</name>
    <name type="common">Chimpanzee</name>
    <dbReference type="NCBI Taxonomy" id="9598"/>
    <lineage>
        <taxon>Eukaryota</taxon>
        <taxon>Metazoa</taxon>
        <taxon>Chordata</taxon>
        <taxon>Craniata</taxon>
        <taxon>Vertebrata</taxon>
        <taxon>Euteleostomi</taxon>
        <taxon>Mammalia</taxon>
        <taxon>Eutheria</taxon>
        <taxon>Euarchontoglires</taxon>
        <taxon>Primates</taxon>
        <taxon>Haplorrhini</taxon>
        <taxon>Catarrhini</taxon>
        <taxon>Hominidae</taxon>
        <taxon>Pan</taxon>
    </lineage>
</organism>
<reference evidence="2 3" key="1">
    <citation type="submission" date="2017-12" db="EMBL/GenBank/DDBJ databases">
        <title>High-resolution comparative analysis of great ape genomes.</title>
        <authorList>
            <person name="Pollen A."/>
            <person name="Hastie A."/>
            <person name="Hormozdiari F."/>
            <person name="Dougherty M."/>
            <person name="Liu R."/>
            <person name="Chaisson M."/>
            <person name="Hoppe E."/>
            <person name="Hill C."/>
            <person name="Pang A."/>
            <person name="Hillier L."/>
            <person name="Baker C."/>
            <person name="Armstrong J."/>
            <person name="Shendure J."/>
            <person name="Paten B."/>
            <person name="Wilson R."/>
            <person name="Chao H."/>
            <person name="Schneider V."/>
            <person name="Ventura M."/>
            <person name="Kronenberg Z."/>
            <person name="Murali S."/>
            <person name="Gordon D."/>
            <person name="Cantsilieris S."/>
            <person name="Munson K."/>
            <person name="Nelson B."/>
            <person name="Raja A."/>
            <person name="Underwood J."/>
            <person name="Diekhans M."/>
            <person name="Fiddes I."/>
            <person name="Haussler D."/>
            <person name="Eichler E."/>
        </authorList>
    </citation>
    <scope>NUCLEOTIDE SEQUENCE [LARGE SCALE GENOMIC DNA]</scope>
    <source>
        <strain evidence="2">Yerkes chimp pedigree #C0471</strain>
    </source>
</reference>
<evidence type="ECO:0000313" key="3">
    <source>
        <dbReference type="Proteomes" id="UP000236370"/>
    </source>
</evidence>
<protein>
    <submittedName>
        <fullName evidence="2">KDF1 isoform 2</fullName>
    </submittedName>
</protein>
<dbReference type="PANTHER" id="PTHR35085">
    <property type="entry name" value="KERATINOCYTE DIFFERENTIATION FACTOR 1"/>
    <property type="match status" value="1"/>
</dbReference>
<feature type="compositionally biased region" description="Basic and acidic residues" evidence="1">
    <location>
        <begin position="44"/>
        <end position="55"/>
    </location>
</feature>
<evidence type="ECO:0000256" key="1">
    <source>
        <dbReference type="SAM" id="MobiDB-lite"/>
    </source>
</evidence>
<proteinExistence type="predicted"/>